<gene>
    <name evidence="4" type="ORF">ENW83_04810</name>
</gene>
<dbReference type="PANTHER" id="PTHR48108">
    <property type="entry name" value="CBS DOMAIN-CONTAINING PROTEIN CBSX2, CHLOROPLASTIC"/>
    <property type="match status" value="1"/>
</dbReference>
<reference evidence="4" key="1">
    <citation type="journal article" date="2020" name="mSystems">
        <title>Genome- and Community-Level Interaction Insights into Carbon Utilization and Element Cycling Functions of Hydrothermarchaeota in Hydrothermal Sediment.</title>
        <authorList>
            <person name="Zhou Z."/>
            <person name="Liu Y."/>
            <person name="Xu W."/>
            <person name="Pan J."/>
            <person name="Luo Z.H."/>
            <person name="Li M."/>
        </authorList>
    </citation>
    <scope>NUCLEOTIDE SEQUENCE [LARGE SCALE GENOMIC DNA]</scope>
    <source>
        <strain evidence="4">SpSt-885</strain>
    </source>
</reference>
<dbReference type="InterPro" id="IPR046342">
    <property type="entry name" value="CBS_dom_sf"/>
</dbReference>
<dbReference type="Pfam" id="PF00571">
    <property type="entry name" value="CBS"/>
    <property type="match status" value="2"/>
</dbReference>
<evidence type="ECO:0000256" key="2">
    <source>
        <dbReference type="PROSITE-ProRule" id="PRU00703"/>
    </source>
</evidence>
<dbReference type="SMART" id="SM00116">
    <property type="entry name" value="CBS"/>
    <property type="match status" value="2"/>
</dbReference>
<keyword evidence="2" id="KW-0129">CBS domain</keyword>
<comment type="caution">
    <text evidence="4">The sequence shown here is derived from an EMBL/GenBank/DDBJ whole genome shotgun (WGS) entry which is preliminary data.</text>
</comment>
<sequence>MSKLIKGTVEAIMSKPPIVVHKNDSVQDAAKLMFNNRIGSVLVVDDDGKLIGIVTERDLVYLVSLGKSHLAGEYPIWQLMTENPVTGKPTDTIDEALARMKEINVRHLPIVDEEGRPVGIISIRDVIDYILRAIRIIHE</sequence>
<dbReference type="Gene3D" id="3.10.580.10">
    <property type="entry name" value="CBS-domain"/>
    <property type="match status" value="1"/>
</dbReference>
<evidence type="ECO:0000313" key="4">
    <source>
        <dbReference type="EMBL" id="HGZ60508.1"/>
    </source>
</evidence>
<dbReference type="AlphaFoldDB" id="A0A7J3SMV0"/>
<protein>
    <submittedName>
        <fullName evidence="4">CBS domain-containing protein</fullName>
    </submittedName>
</protein>
<dbReference type="EMBL" id="DTLS01000140">
    <property type="protein sequence ID" value="HGZ60508.1"/>
    <property type="molecule type" value="Genomic_DNA"/>
</dbReference>
<evidence type="ECO:0000256" key="1">
    <source>
        <dbReference type="ARBA" id="ARBA00022737"/>
    </source>
</evidence>
<dbReference type="PANTHER" id="PTHR48108:SF26">
    <property type="entry name" value="CBS DOMAIN-CONTAINING PROTEIN DDB_G0289609"/>
    <property type="match status" value="1"/>
</dbReference>
<feature type="domain" description="CBS" evidence="3">
    <location>
        <begin position="80"/>
        <end position="136"/>
    </location>
</feature>
<dbReference type="InterPro" id="IPR000644">
    <property type="entry name" value="CBS_dom"/>
</dbReference>
<accession>A0A7J3SMV0</accession>
<proteinExistence type="predicted"/>
<name>A0A7J3SMV0_9CREN</name>
<organism evidence="4">
    <name type="scientific">Fervidicoccus fontis</name>
    <dbReference type="NCBI Taxonomy" id="683846"/>
    <lineage>
        <taxon>Archaea</taxon>
        <taxon>Thermoproteota</taxon>
        <taxon>Thermoprotei</taxon>
        <taxon>Fervidicoccales</taxon>
        <taxon>Fervidicoccaceae</taxon>
        <taxon>Fervidicoccus</taxon>
    </lineage>
</organism>
<evidence type="ECO:0000259" key="3">
    <source>
        <dbReference type="PROSITE" id="PS51371"/>
    </source>
</evidence>
<dbReference type="CDD" id="cd09836">
    <property type="entry name" value="CBS_pair_arch"/>
    <property type="match status" value="1"/>
</dbReference>
<keyword evidence="1" id="KW-0677">Repeat</keyword>
<dbReference type="SUPFAM" id="SSF54631">
    <property type="entry name" value="CBS-domain pair"/>
    <property type="match status" value="1"/>
</dbReference>
<feature type="domain" description="CBS" evidence="3">
    <location>
        <begin position="13"/>
        <end position="72"/>
    </location>
</feature>
<dbReference type="InterPro" id="IPR051462">
    <property type="entry name" value="CBS_domain-containing"/>
</dbReference>
<dbReference type="PROSITE" id="PS51371">
    <property type="entry name" value="CBS"/>
    <property type="match status" value="2"/>
</dbReference>